<keyword evidence="5" id="KW-1185">Reference proteome</keyword>
<protein>
    <submittedName>
        <fullName evidence="4">Diadenosine hexaphosphate hydrolase</fullName>
        <ecNumber evidence="4">3.6.1.61</ecNumber>
    </submittedName>
</protein>
<dbReference type="InterPro" id="IPR051325">
    <property type="entry name" value="Nudix_hydrolase_domain"/>
</dbReference>
<evidence type="ECO:0000256" key="2">
    <source>
        <dbReference type="RuleBase" id="RU003476"/>
    </source>
</evidence>
<comment type="similarity">
    <text evidence="2">Belongs to the Nudix hydrolase family.</text>
</comment>
<dbReference type="PROSITE" id="PS51462">
    <property type="entry name" value="NUDIX"/>
    <property type="match status" value="1"/>
</dbReference>
<dbReference type="PROSITE" id="PS00893">
    <property type="entry name" value="NUDIX_BOX"/>
    <property type="match status" value="1"/>
</dbReference>
<organism evidence="4 5">
    <name type="scientific">Acetatifactor muris</name>
    <dbReference type="NCBI Taxonomy" id="879566"/>
    <lineage>
        <taxon>Bacteria</taxon>
        <taxon>Bacillati</taxon>
        <taxon>Bacillota</taxon>
        <taxon>Clostridia</taxon>
        <taxon>Lachnospirales</taxon>
        <taxon>Lachnospiraceae</taxon>
        <taxon>Acetatifactor</taxon>
    </lineage>
</organism>
<dbReference type="InterPro" id="IPR000086">
    <property type="entry name" value="NUDIX_hydrolase_dom"/>
</dbReference>
<dbReference type="AlphaFoldDB" id="A0A2K4ZM20"/>
<accession>A0A2K4ZM20</accession>
<dbReference type="RefSeq" id="WP_103241507.1">
    <property type="nucleotide sequence ID" value="NZ_JANJZD010000027.1"/>
</dbReference>
<dbReference type="InterPro" id="IPR020476">
    <property type="entry name" value="Nudix_hydrolase"/>
</dbReference>
<sequence length="150" mass="17714">MLEATSCGGVVIFRGKILLLYKNYKNKYEGWVLPKGTVEQGEEYKETALREVLEESGAKATIIKYIGKSEYSFSVPEDTVAKEVHWYLMMADSYYSKPQKEEFFLDSGFYKYHEAYHLLKFSNEKQILEKGYDEYLELKRSNLWGSRKYY</sequence>
<evidence type="ECO:0000259" key="3">
    <source>
        <dbReference type="PROSITE" id="PS51462"/>
    </source>
</evidence>
<dbReference type="PANTHER" id="PTHR21340:SF0">
    <property type="entry name" value="BIS(5'-NUCLEOSYL)-TETRAPHOSPHATASE [ASYMMETRICAL]"/>
    <property type="match status" value="1"/>
</dbReference>
<name>A0A2K4ZM20_9FIRM</name>
<dbReference type="GO" id="GO:0004081">
    <property type="term" value="F:bis(5'-nucleosyl)-tetraphosphatase (asymmetrical) activity"/>
    <property type="evidence" value="ECO:0007669"/>
    <property type="project" value="TreeGrafter"/>
</dbReference>
<dbReference type="PRINTS" id="PR00502">
    <property type="entry name" value="NUDIXFAMILY"/>
</dbReference>
<keyword evidence="1 2" id="KW-0378">Hydrolase</keyword>
<dbReference type="EMBL" id="OFSM01000027">
    <property type="protein sequence ID" value="SOY31518.1"/>
    <property type="molecule type" value="Genomic_DNA"/>
</dbReference>
<reference evidence="4 5" key="1">
    <citation type="submission" date="2018-01" db="EMBL/GenBank/DDBJ databases">
        <authorList>
            <person name="Gaut B.S."/>
            <person name="Morton B.R."/>
            <person name="Clegg M.T."/>
            <person name="Duvall M.R."/>
        </authorList>
    </citation>
    <scope>NUCLEOTIDE SEQUENCE [LARGE SCALE GENOMIC DNA]</scope>
    <source>
        <strain evidence="4">GP69</strain>
    </source>
</reference>
<dbReference type="GO" id="GO:0006167">
    <property type="term" value="P:AMP biosynthetic process"/>
    <property type="evidence" value="ECO:0007669"/>
    <property type="project" value="TreeGrafter"/>
</dbReference>
<dbReference type="PANTHER" id="PTHR21340">
    <property type="entry name" value="DIADENOSINE 5,5-P1,P4-TETRAPHOSPHATE PYROPHOSPHOHYDROLASE MUTT"/>
    <property type="match status" value="1"/>
</dbReference>
<dbReference type="InterPro" id="IPR015797">
    <property type="entry name" value="NUDIX_hydrolase-like_dom_sf"/>
</dbReference>
<dbReference type="SUPFAM" id="SSF55811">
    <property type="entry name" value="Nudix"/>
    <property type="match status" value="1"/>
</dbReference>
<dbReference type="Pfam" id="PF00293">
    <property type="entry name" value="NUDIX"/>
    <property type="match status" value="1"/>
</dbReference>
<dbReference type="CDD" id="cd03673">
    <property type="entry name" value="NUDIX_Ap6A_hydrolase"/>
    <property type="match status" value="1"/>
</dbReference>
<evidence type="ECO:0000256" key="1">
    <source>
        <dbReference type="ARBA" id="ARBA00022801"/>
    </source>
</evidence>
<gene>
    <name evidence="4" type="primary">ndx1</name>
    <name evidence="4" type="ORF">AMURIS_04262</name>
</gene>
<evidence type="ECO:0000313" key="4">
    <source>
        <dbReference type="EMBL" id="SOY31518.1"/>
    </source>
</evidence>
<dbReference type="EC" id="3.6.1.61" evidence="4"/>
<dbReference type="OrthoDB" id="9816289at2"/>
<dbReference type="GO" id="GO:0006754">
    <property type="term" value="P:ATP biosynthetic process"/>
    <property type="evidence" value="ECO:0007669"/>
    <property type="project" value="TreeGrafter"/>
</dbReference>
<evidence type="ECO:0000313" key="5">
    <source>
        <dbReference type="Proteomes" id="UP000236311"/>
    </source>
</evidence>
<dbReference type="Gene3D" id="3.90.79.10">
    <property type="entry name" value="Nucleoside Triphosphate Pyrophosphohydrolase"/>
    <property type="match status" value="1"/>
</dbReference>
<feature type="domain" description="Nudix hydrolase" evidence="3">
    <location>
        <begin position="3"/>
        <end position="133"/>
    </location>
</feature>
<dbReference type="InterPro" id="IPR020084">
    <property type="entry name" value="NUDIX_hydrolase_CS"/>
</dbReference>
<dbReference type="Proteomes" id="UP000236311">
    <property type="component" value="Unassembled WGS sequence"/>
</dbReference>
<proteinExistence type="inferred from homology"/>